<reference evidence="2 3" key="1">
    <citation type="submission" date="2024-02" db="EMBL/GenBank/DDBJ databases">
        <title>De novo assembly and annotation of 12 fungi associated with fruit tree decline syndrome in Ontario, Canada.</title>
        <authorList>
            <person name="Sulman M."/>
            <person name="Ellouze W."/>
            <person name="Ilyukhin E."/>
        </authorList>
    </citation>
    <scope>NUCLEOTIDE SEQUENCE [LARGE SCALE GENOMIC DNA]</scope>
    <source>
        <strain evidence="2 3">M97-236</strain>
    </source>
</reference>
<name>A0ABR3S2M1_9PLEO</name>
<keyword evidence="3" id="KW-1185">Reference proteome</keyword>
<proteinExistence type="predicted"/>
<dbReference type="Proteomes" id="UP001521222">
    <property type="component" value="Unassembled WGS sequence"/>
</dbReference>
<comment type="caution">
    <text evidence="2">The sequence shown here is derived from an EMBL/GenBank/DDBJ whole genome shotgun (WGS) entry which is preliminary data.</text>
</comment>
<feature type="compositionally biased region" description="Low complexity" evidence="1">
    <location>
        <begin position="86"/>
        <end position="103"/>
    </location>
</feature>
<protein>
    <submittedName>
        <fullName evidence="2">Ferric-chelate reductase Frp1</fullName>
    </submittedName>
</protein>
<dbReference type="EMBL" id="JAKIXB020000002">
    <property type="protein sequence ID" value="KAL1610936.1"/>
    <property type="molecule type" value="Genomic_DNA"/>
</dbReference>
<sequence>MERSEMKPIMTQIDLFAHLRPRLSRYGSGDRTLTIRNPDEIYDEWEEEERQWAEMEALEEAQMKELDPFQDAYEVNSNYSNNNYDNNAGAAYEGEGYASSESSTLLNDTNEQPEQRHSDTSSDVRLTMDETTGLNESRPLSSPIHSPLLPKRNSETTCQCALLQYQRQKLHNSAKTSFDSTSFGTRPNIAHTVMSAINSDQHKNSMVAVCANSAVSRQVNKAVSAAKFAFARGQRATDVEVFTEGFS</sequence>
<evidence type="ECO:0000313" key="3">
    <source>
        <dbReference type="Proteomes" id="UP001521222"/>
    </source>
</evidence>
<organism evidence="2 3">
    <name type="scientific">Nothophoma quercina</name>
    <dbReference type="NCBI Taxonomy" id="749835"/>
    <lineage>
        <taxon>Eukaryota</taxon>
        <taxon>Fungi</taxon>
        <taxon>Dikarya</taxon>
        <taxon>Ascomycota</taxon>
        <taxon>Pezizomycotina</taxon>
        <taxon>Dothideomycetes</taxon>
        <taxon>Pleosporomycetidae</taxon>
        <taxon>Pleosporales</taxon>
        <taxon>Pleosporineae</taxon>
        <taxon>Didymellaceae</taxon>
        <taxon>Nothophoma</taxon>
    </lineage>
</organism>
<gene>
    <name evidence="2" type="primary">FRP1</name>
    <name evidence="2" type="ORF">SLS59_000573</name>
</gene>
<evidence type="ECO:0000256" key="1">
    <source>
        <dbReference type="SAM" id="MobiDB-lite"/>
    </source>
</evidence>
<evidence type="ECO:0000313" key="2">
    <source>
        <dbReference type="EMBL" id="KAL1610936.1"/>
    </source>
</evidence>
<feature type="region of interest" description="Disordered" evidence="1">
    <location>
        <begin position="86"/>
        <end position="126"/>
    </location>
</feature>
<accession>A0ABR3S2M1</accession>
<feature type="compositionally biased region" description="Basic and acidic residues" evidence="1">
    <location>
        <begin position="113"/>
        <end position="126"/>
    </location>
</feature>